<keyword evidence="3" id="KW-1185">Reference proteome</keyword>
<feature type="region of interest" description="Disordered" evidence="1">
    <location>
        <begin position="145"/>
        <end position="164"/>
    </location>
</feature>
<name>A8N3Z0_COPC7</name>
<evidence type="ECO:0000313" key="2">
    <source>
        <dbReference type="EMBL" id="EAU92243.1"/>
    </source>
</evidence>
<evidence type="ECO:0000256" key="1">
    <source>
        <dbReference type="SAM" id="MobiDB-lite"/>
    </source>
</evidence>
<dbReference type="InParanoid" id="A8N3Z0"/>
<dbReference type="RefSeq" id="XP_001829599.1">
    <property type="nucleotide sequence ID" value="XM_001829547.1"/>
</dbReference>
<protein>
    <submittedName>
        <fullName evidence="2">Uncharacterized protein</fullName>
    </submittedName>
</protein>
<dbReference type="OrthoDB" id="2947796at2759"/>
<dbReference type="KEGG" id="cci:CC1G_10129"/>
<organism evidence="2 3">
    <name type="scientific">Coprinopsis cinerea (strain Okayama-7 / 130 / ATCC MYA-4618 / FGSC 9003)</name>
    <name type="common">Inky cap fungus</name>
    <name type="synonym">Hormographiella aspergillata</name>
    <dbReference type="NCBI Taxonomy" id="240176"/>
    <lineage>
        <taxon>Eukaryota</taxon>
        <taxon>Fungi</taxon>
        <taxon>Dikarya</taxon>
        <taxon>Basidiomycota</taxon>
        <taxon>Agaricomycotina</taxon>
        <taxon>Agaricomycetes</taxon>
        <taxon>Agaricomycetidae</taxon>
        <taxon>Agaricales</taxon>
        <taxon>Agaricineae</taxon>
        <taxon>Psathyrellaceae</taxon>
        <taxon>Coprinopsis</taxon>
    </lineage>
</organism>
<dbReference type="AlphaFoldDB" id="A8N3Z0"/>
<feature type="compositionally biased region" description="Basic and acidic residues" evidence="1">
    <location>
        <begin position="147"/>
        <end position="164"/>
    </location>
</feature>
<dbReference type="VEuPathDB" id="FungiDB:CC1G_10129"/>
<evidence type="ECO:0000313" key="3">
    <source>
        <dbReference type="Proteomes" id="UP000001861"/>
    </source>
</evidence>
<comment type="caution">
    <text evidence="2">The sequence shown here is derived from an EMBL/GenBank/DDBJ whole genome shotgun (WGS) entry which is preliminary data.</text>
</comment>
<dbReference type="OMA" id="XVRVFIL"/>
<gene>
    <name evidence="2" type="ORF">CC1G_10129</name>
</gene>
<dbReference type="GeneID" id="6006032"/>
<proteinExistence type="predicted"/>
<sequence length="333" mass="38378">MSTHSNEDPATLEEHSRHGYSFLPSQLAYMREKLGDYDNVQGKARRRFLRSLTDHLCKEIANQNGGEEVSGDKRAAIGKGLRSWFRTNGTRKKREKKTYGTNWYTRLAYMKVHSRKVNALAEQIVKGGVDLDKFLEEYRSDEEEKVVEEGAKSGRDPKTKGKKGEESNWFFNHYQQAGTYLMSKLSEKELEKYERLAEKWNSEGPPPDIQAKMGDKHAAKKGYEFLKAVKKDYDCVGYLLLGWRGADGIPVAVELDINQELGRPENFGDQNEKLLNTCFKQFRSYVFEMFEHSGQQDGEKESGRVRGQRKDLMPMVRNSFGEPFLPVVIRRSH</sequence>
<dbReference type="EMBL" id="AACS02000001">
    <property type="protein sequence ID" value="EAU92243.1"/>
    <property type="molecule type" value="Genomic_DNA"/>
</dbReference>
<dbReference type="Proteomes" id="UP000001861">
    <property type="component" value="Unassembled WGS sequence"/>
</dbReference>
<accession>A8N3Z0</accession>
<reference evidence="2 3" key="1">
    <citation type="journal article" date="2010" name="Proc. Natl. Acad. Sci. U.S.A.">
        <title>Insights into evolution of multicellular fungi from the assembled chromosomes of the mushroom Coprinopsis cinerea (Coprinus cinereus).</title>
        <authorList>
            <person name="Stajich J.E."/>
            <person name="Wilke S.K."/>
            <person name="Ahren D."/>
            <person name="Au C.H."/>
            <person name="Birren B.W."/>
            <person name="Borodovsky M."/>
            <person name="Burns C."/>
            <person name="Canback B."/>
            <person name="Casselton L.A."/>
            <person name="Cheng C.K."/>
            <person name="Deng J."/>
            <person name="Dietrich F.S."/>
            <person name="Fargo D.C."/>
            <person name="Farman M.L."/>
            <person name="Gathman A.C."/>
            <person name="Goldberg J."/>
            <person name="Guigo R."/>
            <person name="Hoegger P.J."/>
            <person name="Hooker J.B."/>
            <person name="Huggins A."/>
            <person name="James T.Y."/>
            <person name="Kamada T."/>
            <person name="Kilaru S."/>
            <person name="Kodira C."/>
            <person name="Kues U."/>
            <person name="Kupfer D."/>
            <person name="Kwan H.S."/>
            <person name="Lomsadze A."/>
            <person name="Li W."/>
            <person name="Lilly W.W."/>
            <person name="Ma L.J."/>
            <person name="Mackey A.J."/>
            <person name="Manning G."/>
            <person name="Martin F."/>
            <person name="Muraguchi H."/>
            <person name="Natvig D.O."/>
            <person name="Palmerini H."/>
            <person name="Ramesh M.A."/>
            <person name="Rehmeyer C.J."/>
            <person name="Roe B.A."/>
            <person name="Shenoy N."/>
            <person name="Stanke M."/>
            <person name="Ter-Hovhannisyan V."/>
            <person name="Tunlid A."/>
            <person name="Velagapudi R."/>
            <person name="Vision T.J."/>
            <person name="Zeng Q."/>
            <person name="Zolan M.E."/>
            <person name="Pukkila P.J."/>
        </authorList>
    </citation>
    <scope>NUCLEOTIDE SEQUENCE [LARGE SCALE GENOMIC DNA]</scope>
    <source>
        <strain evidence="3">Okayama-7 / 130 / ATCC MYA-4618 / FGSC 9003</strain>
    </source>
</reference>